<dbReference type="Gene3D" id="3.10.20.30">
    <property type="match status" value="1"/>
</dbReference>
<dbReference type="Pfam" id="PF00111">
    <property type="entry name" value="Fer2"/>
    <property type="match status" value="1"/>
</dbReference>
<dbReference type="InterPro" id="IPR001041">
    <property type="entry name" value="2Fe-2S_ferredoxin-type"/>
</dbReference>
<dbReference type="EMBL" id="SOJK01000142">
    <property type="protein sequence ID" value="TET46107.1"/>
    <property type="molecule type" value="Genomic_DNA"/>
</dbReference>
<dbReference type="Pfam" id="PF17650">
    <property type="entry name" value="RACo_linker"/>
    <property type="match status" value="1"/>
</dbReference>
<proteinExistence type="predicted"/>
<dbReference type="Gene3D" id="3.30.420.480">
    <property type="entry name" value="Domain of unknown function (DUF4445)"/>
    <property type="match status" value="1"/>
</dbReference>
<evidence type="ECO:0000259" key="1">
    <source>
        <dbReference type="PROSITE" id="PS51085"/>
    </source>
</evidence>
<dbReference type="AlphaFoldDB" id="A0A523UU73"/>
<dbReference type="Gene3D" id="3.10.20.880">
    <property type="match status" value="1"/>
</dbReference>
<accession>A0A523UU73</accession>
<dbReference type="PANTHER" id="PTHR42895">
    <property type="entry name" value="IRON-SULFUR CLUSTER-BINDING PROTEIN-RELATED"/>
    <property type="match status" value="1"/>
</dbReference>
<dbReference type="InterPro" id="IPR036010">
    <property type="entry name" value="2Fe-2S_ferredoxin-like_sf"/>
</dbReference>
<dbReference type="PROSITE" id="PS51085">
    <property type="entry name" value="2FE2S_FER_2"/>
    <property type="match status" value="1"/>
</dbReference>
<dbReference type="InterPro" id="IPR012675">
    <property type="entry name" value="Beta-grasp_dom_sf"/>
</dbReference>
<organism evidence="2 3">
    <name type="scientific">Aerophobetes bacterium</name>
    <dbReference type="NCBI Taxonomy" id="2030807"/>
    <lineage>
        <taxon>Bacteria</taxon>
        <taxon>Candidatus Aerophobota</taxon>
    </lineage>
</organism>
<evidence type="ECO:0000313" key="3">
    <source>
        <dbReference type="Proteomes" id="UP000320679"/>
    </source>
</evidence>
<dbReference type="Pfam" id="PF17651">
    <property type="entry name" value="Raco_middle"/>
    <property type="match status" value="1"/>
</dbReference>
<dbReference type="SUPFAM" id="SSF54292">
    <property type="entry name" value="2Fe-2S ferredoxin-like"/>
    <property type="match status" value="1"/>
</dbReference>
<reference evidence="2 3" key="1">
    <citation type="submission" date="2019-03" db="EMBL/GenBank/DDBJ databases">
        <title>Metabolic potential of uncultured bacteria and archaea associated with petroleum seepage in deep-sea sediments.</title>
        <authorList>
            <person name="Dong X."/>
            <person name="Hubert C."/>
        </authorList>
    </citation>
    <scope>NUCLEOTIDE SEQUENCE [LARGE SCALE GENOMIC DNA]</scope>
    <source>
        <strain evidence="2">E29_bin78</strain>
    </source>
</reference>
<comment type="caution">
    <text evidence="2">The sequence shown here is derived from an EMBL/GenBank/DDBJ whole genome shotgun (WGS) entry which is preliminary data.</text>
</comment>
<dbReference type="InterPro" id="IPR042259">
    <property type="entry name" value="Raco-like_middle_sf"/>
</dbReference>
<dbReference type="GO" id="GO:0051536">
    <property type="term" value="F:iron-sulfur cluster binding"/>
    <property type="evidence" value="ECO:0007669"/>
    <property type="project" value="InterPro"/>
</dbReference>
<sequence length="639" mass="70584">MKIEKFKVIFRPEDKEVEVEKDSTLLEASRKAKVFVSSICGGDGICGKCRLIIKEGKVNTNPTTLLNRDEIRKGYALACQSTVQGDVEVEVPPESRIEERKILVDRDSQRFRALYPAAKDKVFFKYDPLIQKIYLELPQPTLHDSLADQQRIYREIRRKKNIPIMQTGLKVIRQIPQIMRTSKGKITATLGMRGETTEVIQIEEGNTTKNNFAVAVDVGTSTVVAHLLNLNNSKTIDAEATYNSQRVYGEEVTRRIIYGELKGYDRLREAITGDINNLITSLISKNRVELHDVMGILCAGNTTMIHLLLGLDPSHIRREPYVAASTLPPPIRAAEVGIKINPRGLLYCLPSIGAWVGADITAGILATGINQADSITMLIDIGTNGEVVLGSREWMICCSASAGPAFEGSGVKDGMRAAEGAIEKVKIIDAHQIEFSTIGDIKPKGLCGSGLIDTLAELFRMGYIDRSGRLNSEATSRIRERDSELEFILVPRPNTQTGDDIVLTEPDIENLISAKAAIFSGAHILAHSMNLEFDDIDLIYLAGGFGSYLNKEKAVMIGLIPDVSPEKIQFVGNTSVSGAKMALLSQEALEMAQQISQSVTYYDLITYPHYMDEFFSAKFIPHTDLTKFPSLAEKIKETV</sequence>
<name>A0A523UU73_UNCAE</name>
<dbReference type="InterPro" id="IPR041414">
    <property type="entry name" value="Raco-like_middle"/>
</dbReference>
<dbReference type="InterPro" id="IPR040506">
    <property type="entry name" value="RACo_linker"/>
</dbReference>
<evidence type="ECO:0000313" key="2">
    <source>
        <dbReference type="EMBL" id="TET46107.1"/>
    </source>
</evidence>
<dbReference type="Proteomes" id="UP000320679">
    <property type="component" value="Unassembled WGS sequence"/>
</dbReference>
<protein>
    <submittedName>
        <fullName evidence="2">DUF4445 domain-containing protein</fullName>
    </submittedName>
</protein>
<dbReference type="PANTHER" id="PTHR42895:SF2">
    <property type="entry name" value="IRON-SULFUR CLUSTER PROTEIN"/>
    <property type="match status" value="1"/>
</dbReference>
<dbReference type="CDD" id="cd00207">
    <property type="entry name" value="fer2"/>
    <property type="match status" value="1"/>
</dbReference>
<dbReference type="InterPro" id="IPR052911">
    <property type="entry name" value="Corrinoid_activation_enz"/>
</dbReference>
<feature type="domain" description="2Fe-2S ferredoxin-type" evidence="1">
    <location>
        <begin position="6"/>
        <end position="95"/>
    </location>
</feature>
<gene>
    <name evidence="2" type="ORF">E3J59_03345</name>
</gene>
<dbReference type="InterPro" id="IPR027980">
    <property type="entry name" value="RACo_C"/>
</dbReference>
<dbReference type="Pfam" id="PF14574">
    <property type="entry name" value="RACo_C_ter"/>
    <property type="match status" value="1"/>
</dbReference>